<organism evidence="10 11">
    <name type="scientific">Vespula pensylvanica</name>
    <name type="common">Western yellow jacket</name>
    <name type="synonym">Wasp</name>
    <dbReference type="NCBI Taxonomy" id="30213"/>
    <lineage>
        <taxon>Eukaryota</taxon>
        <taxon>Metazoa</taxon>
        <taxon>Ecdysozoa</taxon>
        <taxon>Arthropoda</taxon>
        <taxon>Hexapoda</taxon>
        <taxon>Insecta</taxon>
        <taxon>Pterygota</taxon>
        <taxon>Neoptera</taxon>
        <taxon>Endopterygota</taxon>
        <taxon>Hymenoptera</taxon>
        <taxon>Apocrita</taxon>
        <taxon>Aculeata</taxon>
        <taxon>Vespoidea</taxon>
        <taxon>Vespidae</taxon>
        <taxon>Vespinae</taxon>
        <taxon>Vespula</taxon>
    </lineage>
</organism>
<evidence type="ECO:0000313" key="10">
    <source>
        <dbReference type="EMBL" id="KAF7431501.1"/>
    </source>
</evidence>
<dbReference type="PROSITE" id="PS51049">
    <property type="entry name" value="KASH"/>
    <property type="match status" value="1"/>
</dbReference>
<gene>
    <name evidence="10" type="ORF">H0235_004425</name>
</gene>
<dbReference type="GO" id="GO:0007010">
    <property type="term" value="P:cytoskeleton organization"/>
    <property type="evidence" value="ECO:0007669"/>
    <property type="project" value="TreeGrafter"/>
</dbReference>
<evidence type="ECO:0000256" key="6">
    <source>
        <dbReference type="ARBA" id="ARBA00023242"/>
    </source>
</evidence>
<keyword evidence="4" id="KW-1133">Transmembrane helix</keyword>
<dbReference type="GO" id="GO:0007097">
    <property type="term" value="P:nuclear migration"/>
    <property type="evidence" value="ECO:0007669"/>
    <property type="project" value="TreeGrafter"/>
</dbReference>
<evidence type="ECO:0000256" key="3">
    <source>
        <dbReference type="ARBA" id="ARBA00022692"/>
    </source>
</evidence>
<dbReference type="SMART" id="SM01249">
    <property type="entry name" value="KASH"/>
    <property type="match status" value="1"/>
</dbReference>
<name>A0A834P7G4_VESPE</name>
<evidence type="ECO:0000256" key="7">
    <source>
        <dbReference type="PROSITE-ProRule" id="PRU00385"/>
    </source>
</evidence>
<dbReference type="GO" id="GO:0031965">
    <property type="term" value="C:nuclear membrane"/>
    <property type="evidence" value="ECO:0007669"/>
    <property type="project" value="UniProtKB-SubCell"/>
</dbReference>
<dbReference type="GO" id="GO:0048471">
    <property type="term" value="C:perinuclear region of cytoplasm"/>
    <property type="evidence" value="ECO:0007669"/>
    <property type="project" value="TreeGrafter"/>
</dbReference>
<dbReference type="PANTHER" id="PTHR21524:SF5">
    <property type="entry name" value="SPECTRIN REPEAT CONTAINING NUCLEAR ENVELOPE PROTEIN 2"/>
    <property type="match status" value="1"/>
</dbReference>
<dbReference type="AlphaFoldDB" id="A0A834P7G4"/>
<feature type="topological domain" description="Perinuclear space" evidence="7">
    <location>
        <begin position="367"/>
        <end position="392"/>
    </location>
</feature>
<evidence type="ECO:0000256" key="1">
    <source>
        <dbReference type="ARBA" id="ARBA00004126"/>
    </source>
</evidence>
<dbReference type="PANTHER" id="PTHR21524">
    <property type="entry name" value="SPECTRIN REPEAT CONTAINING NUCLEAR ENVELOPE PROTEIN 2"/>
    <property type="match status" value="1"/>
</dbReference>
<evidence type="ECO:0000313" key="11">
    <source>
        <dbReference type="Proteomes" id="UP000600918"/>
    </source>
</evidence>
<keyword evidence="5 7" id="KW-0472">Membrane</keyword>
<evidence type="ECO:0000256" key="2">
    <source>
        <dbReference type="ARBA" id="ARBA00008619"/>
    </source>
</evidence>
<comment type="similarity">
    <text evidence="2">Belongs to the nesprin family.</text>
</comment>
<evidence type="ECO:0000256" key="8">
    <source>
        <dbReference type="SAM" id="MobiDB-lite"/>
    </source>
</evidence>
<feature type="compositionally biased region" description="Basic and acidic residues" evidence="8">
    <location>
        <begin position="85"/>
        <end position="99"/>
    </location>
</feature>
<evidence type="ECO:0000256" key="5">
    <source>
        <dbReference type="ARBA" id="ARBA00023136"/>
    </source>
</evidence>
<keyword evidence="3 7" id="KW-0812">Transmembrane</keyword>
<comment type="caution">
    <text evidence="10">The sequence shown here is derived from an EMBL/GenBank/DDBJ whole genome shotgun (WGS) entry which is preliminary data.</text>
</comment>
<reference evidence="10" key="1">
    <citation type="journal article" date="2020" name="G3 (Bethesda)">
        <title>High-Quality Assemblies for Three Invasive Social Wasps from the &lt;i&gt;Vespula&lt;/i&gt; Genus.</title>
        <authorList>
            <person name="Harrop T.W.R."/>
            <person name="Guhlin J."/>
            <person name="McLaughlin G.M."/>
            <person name="Permina E."/>
            <person name="Stockwell P."/>
            <person name="Gilligan J."/>
            <person name="Le Lec M.F."/>
            <person name="Gruber M.A.M."/>
            <person name="Quinn O."/>
            <person name="Lovegrove M."/>
            <person name="Duncan E.J."/>
            <person name="Remnant E.J."/>
            <person name="Van Eeckhoven J."/>
            <person name="Graham B."/>
            <person name="Knapp R.A."/>
            <person name="Langford K.W."/>
            <person name="Kronenberg Z."/>
            <person name="Press M.O."/>
            <person name="Eacker S.M."/>
            <person name="Wilson-Rankin E.E."/>
            <person name="Purcell J."/>
            <person name="Lester P.J."/>
            <person name="Dearden P.K."/>
        </authorList>
    </citation>
    <scope>NUCLEOTIDE SEQUENCE</scope>
    <source>
        <strain evidence="10">Volc-1</strain>
    </source>
</reference>
<dbReference type="Pfam" id="PF10541">
    <property type="entry name" value="KASH"/>
    <property type="match status" value="1"/>
</dbReference>
<evidence type="ECO:0000259" key="9">
    <source>
        <dbReference type="PROSITE" id="PS51049"/>
    </source>
</evidence>
<evidence type="ECO:0000256" key="4">
    <source>
        <dbReference type="ARBA" id="ARBA00022989"/>
    </source>
</evidence>
<feature type="topological domain" description="Cytoplasmic" evidence="7">
    <location>
        <begin position="1"/>
        <end position="345"/>
    </location>
</feature>
<keyword evidence="11" id="KW-1185">Reference proteome</keyword>
<dbReference type="GO" id="GO:0006997">
    <property type="term" value="P:nucleus organization"/>
    <property type="evidence" value="ECO:0007669"/>
    <property type="project" value="TreeGrafter"/>
</dbReference>
<dbReference type="GO" id="GO:0019894">
    <property type="term" value="F:kinesin binding"/>
    <property type="evidence" value="ECO:0007669"/>
    <property type="project" value="TreeGrafter"/>
</dbReference>
<dbReference type="Proteomes" id="UP000600918">
    <property type="component" value="Unassembled WGS sequence"/>
</dbReference>
<proteinExistence type="inferred from homology"/>
<protein>
    <recommendedName>
        <fullName evidence="9">KASH domain-containing protein</fullName>
    </recommendedName>
</protein>
<dbReference type="InterPro" id="IPR012315">
    <property type="entry name" value="KASH"/>
</dbReference>
<feature type="compositionally biased region" description="Low complexity" evidence="8">
    <location>
        <begin position="152"/>
        <end position="167"/>
    </location>
</feature>
<sequence>MFLFANSAAGKEPSNNSTTVLPIGNQRLCALQTVQQFSIRLSELQCDLRRDKDTLAVLDVALQAGATSEVASSVRHVARLLSEKQEVHSQDTSRLHSSDPIRTASKTTSNPNLLLNFQNETVIMNDATIAEVTACPLAKFTDQSATLLNQEGGSLSDSGISDSGSEQELSERERRLAALRRLTRSLENQLDPGSEALTELWKRVEDAEIELRDLQKQCRELIVRTAASVESRTVKRMSGQHHYRTERNKIDLFPKVRLYKFSLRSTKLFQGQTTDLSLSKEVPITIQPCKRKKASGNGDNNFDGDAIKDQSEMDSGYVGMTKSEDTGDPENEPDIPHSWIWRILRAALPFQLALVALFCAACLLEPHCCEAANTLNLSLTPQLRYVRGPPPV</sequence>
<comment type="subcellular location">
    <subcellularLocation>
        <location evidence="1">Nucleus membrane</location>
    </subcellularLocation>
</comment>
<feature type="domain" description="KASH" evidence="9">
    <location>
        <begin position="337"/>
        <end position="392"/>
    </location>
</feature>
<keyword evidence="6" id="KW-0539">Nucleus</keyword>
<dbReference type="EMBL" id="JACSDY010000003">
    <property type="protein sequence ID" value="KAF7431501.1"/>
    <property type="molecule type" value="Genomic_DNA"/>
</dbReference>
<feature type="region of interest" description="Disordered" evidence="8">
    <location>
        <begin position="151"/>
        <end position="172"/>
    </location>
</feature>
<feature type="region of interest" description="Disordered" evidence="8">
    <location>
        <begin position="85"/>
        <end position="109"/>
    </location>
</feature>
<accession>A0A834P7G4</accession>